<name>A0ABQ9YTT6_9CRUS</name>
<gene>
    <name evidence="1" type="ORF">OUZ56_005801</name>
</gene>
<reference evidence="1 2" key="1">
    <citation type="journal article" date="2023" name="Nucleic Acids Res.">
        <title>The hologenome of Daphnia magna reveals possible DNA methylation and microbiome-mediated evolution of the host genome.</title>
        <authorList>
            <person name="Chaturvedi A."/>
            <person name="Li X."/>
            <person name="Dhandapani V."/>
            <person name="Marshall H."/>
            <person name="Kissane S."/>
            <person name="Cuenca-Cambronero M."/>
            <person name="Asole G."/>
            <person name="Calvet F."/>
            <person name="Ruiz-Romero M."/>
            <person name="Marangio P."/>
            <person name="Guigo R."/>
            <person name="Rago D."/>
            <person name="Mirbahai L."/>
            <person name="Eastwood N."/>
            <person name="Colbourne J.K."/>
            <person name="Zhou J."/>
            <person name="Mallon E."/>
            <person name="Orsini L."/>
        </authorList>
    </citation>
    <scope>NUCLEOTIDE SEQUENCE [LARGE SCALE GENOMIC DNA]</scope>
    <source>
        <strain evidence="1">LRV0_1</strain>
    </source>
</reference>
<dbReference type="EMBL" id="JAOYFB010000001">
    <property type="protein sequence ID" value="KAK4004058.1"/>
    <property type="molecule type" value="Genomic_DNA"/>
</dbReference>
<protein>
    <submittedName>
        <fullName evidence="1">Uncharacterized protein</fullName>
    </submittedName>
</protein>
<keyword evidence="2" id="KW-1185">Reference proteome</keyword>
<accession>A0ABQ9YTT6</accession>
<comment type="caution">
    <text evidence="1">The sequence shown here is derived from an EMBL/GenBank/DDBJ whole genome shotgun (WGS) entry which is preliminary data.</text>
</comment>
<organism evidence="1 2">
    <name type="scientific">Daphnia magna</name>
    <dbReference type="NCBI Taxonomy" id="35525"/>
    <lineage>
        <taxon>Eukaryota</taxon>
        <taxon>Metazoa</taxon>
        <taxon>Ecdysozoa</taxon>
        <taxon>Arthropoda</taxon>
        <taxon>Crustacea</taxon>
        <taxon>Branchiopoda</taxon>
        <taxon>Diplostraca</taxon>
        <taxon>Cladocera</taxon>
        <taxon>Anomopoda</taxon>
        <taxon>Daphniidae</taxon>
        <taxon>Daphnia</taxon>
    </lineage>
</organism>
<evidence type="ECO:0000313" key="1">
    <source>
        <dbReference type="EMBL" id="KAK4004058.1"/>
    </source>
</evidence>
<sequence>METTAHVLNACVNNMGRMTSRHDAILDRLQEAINKAGHTIHKNRAYGNSSLRPDLVVDTDDGALIIYITVPFDDPPKSDEIYPPREHHAIRSGIPWCMATIQRSHSKGCGHWSCGMEQSPSGHEAPCHPRLA</sequence>
<dbReference type="Proteomes" id="UP001234178">
    <property type="component" value="Unassembled WGS sequence"/>
</dbReference>
<evidence type="ECO:0000313" key="2">
    <source>
        <dbReference type="Proteomes" id="UP001234178"/>
    </source>
</evidence>
<proteinExistence type="predicted"/>